<dbReference type="RefSeq" id="WP_106311113.1">
    <property type="nucleotide sequence ID" value="NZ_PVWO01000469.1"/>
</dbReference>
<dbReference type="AlphaFoldDB" id="A0A2T1FPM0"/>
<sequence length="94" mass="10840">MKIKIFSNDIFDKISEIRTNILDFVGQAWWVEVMTNRPKCTYYFGPFADARAADRASMGYVQDLENESAQGIQTQVKRCKPDRLTIEWDDATAV</sequence>
<reference evidence="1 2" key="1">
    <citation type="submission" date="2018-03" db="EMBL/GenBank/DDBJ databases">
        <title>The ancient ancestry and fast evolution of plastids.</title>
        <authorList>
            <person name="Moore K.R."/>
            <person name="Magnabosco C."/>
            <person name="Momper L."/>
            <person name="Gold D.A."/>
            <person name="Bosak T."/>
            <person name="Fournier G.P."/>
        </authorList>
    </citation>
    <scope>NUCLEOTIDE SEQUENCE [LARGE SCALE GENOMIC DNA]</scope>
    <source>
        <strain evidence="1 2">CCALA 037</strain>
    </source>
</reference>
<dbReference type="Pfam" id="PF08846">
    <property type="entry name" value="DUF1816"/>
    <property type="match status" value="1"/>
</dbReference>
<dbReference type="EMBL" id="PVWO01000469">
    <property type="protein sequence ID" value="PSB46916.1"/>
    <property type="molecule type" value="Genomic_DNA"/>
</dbReference>
<dbReference type="OrthoDB" id="560125at2"/>
<protein>
    <recommendedName>
        <fullName evidence="3">DUF1816 domain-containing protein</fullName>
    </recommendedName>
</protein>
<organism evidence="1 2">
    <name type="scientific">Chamaesiphon polymorphus CCALA 037</name>
    <dbReference type="NCBI Taxonomy" id="2107692"/>
    <lineage>
        <taxon>Bacteria</taxon>
        <taxon>Bacillati</taxon>
        <taxon>Cyanobacteriota</taxon>
        <taxon>Cyanophyceae</taxon>
        <taxon>Gomontiellales</taxon>
        <taxon>Chamaesiphonaceae</taxon>
        <taxon>Chamaesiphon</taxon>
    </lineage>
</organism>
<dbReference type="Proteomes" id="UP000238937">
    <property type="component" value="Unassembled WGS sequence"/>
</dbReference>
<gene>
    <name evidence="1" type="ORF">C7B77_24565</name>
</gene>
<keyword evidence="2" id="KW-1185">Reference proteome</keyword>
<comment type="caution">
    <text evidence="1">The sequence shown here is derived from an EMBL/GenBank/DDBJ whole genome shotgun (WGS) entry which is preliminary data.</text>
</comment>
<evidence type="ECO:0008006" key="3">
    <source>
        <dbReference type="Google" id="ProtNLM"/>
    </source>
</evidence>
<proteinExistence type="predicted"/>
<evidence type="ECO:0000313" key="2">
    <source>
        <dbReference type="Proteomes" id="UP000238937"/>
    </source>
</evidence>
<dbReference type="InterPro" id="IPR014945">
    <property type="entry name" value="DUF1816"/>
</dbReference>
<evidence type="ECO:0000313" key="1">
    <source>
        <dbReference type="EMBL" id="PSB46916.1"/>
    </source>
</evidence>
<accession>A0A2T1FPM0</accession>
<name>A0A2T1FPM0_9CYAN</name>